<dbReference type="EMBL" id="BKCJ010500110">
    <property type="protein sequence ID" value="GFA85001.1"/>
    <property type="molecule type" value="Genomic_DNA"/>
</dbReference>
<reference evidence="1" key="1">
    <citation type="journal article" date="2019" name="Sci. Rep.">
        <title>Draft genome of Tanacetum cinerariifolium, the natural source of mosquito coil.</title>
        <authorList>
            <person name="Yamashiro T."/>
            <person name="Shiraishi A."/>
            <person name="Satake H."/>
            <person name="Nakayama K."/>
        </authorList>
    </citation>
    <scope>NUCLEOTIDE SEQUENCE</scope>
</reference>
<dbReference type="AlphaFoldDB" id="A0A699KF68"/>
<protein>
    <submittedName>
        <fullName evidence="1">Uncharacterized protein</fullName>
    </submittedName>
</protein>
<gene>
    <name evidence="1" type="ORF">Tci_656973</name>
</gene>
<proteinExistence type="predicted"/>
<name>A0A699KF68_TANCI</name>
<feature type="non-terminal residue" evidence="1">
    <location>
        <position position="1"/>
    </location>
</feature>
<sequence>ATIEAVEAARAGELGGLKERNTILEGQIAALESATVAKDSEVAKLTQDLSSLQLSCDELSIKASTLEFKKDKLVGQTTCSELCDEVSGYKLFKEQVEAMQDEQVKALSNCVVGIDSDLIEMALHMDEEFNPCYLTTIAERRGRKNFEGKCAMQAGLLKEKYVEIASLKAQLSLKGVESTEAIHLCGQIATIEAVEAARAGELGGLKERNTILEGQIAALESATVAKDSEVAKLTQDLSSLQLSCDELSIKASTLEFKKDKLVGQHGRSQMINHTMTDTRVIQSRIIGNIPLGNICLVKGLRVQILRHKKRVYGKLRFSKMRRTRNICVGLTHRGGIHKKSMVNRLRAGPKCCSKNVRYDCSSNGRSQYRRIRNKIPDKGRNFIISSIASSTTWLTVNSSSETSPSLTGNRYHIKDIIQAKSDKIEHKMKSVEKSKVNLSQQKVNPDKVKATKSNKSKEIQLQGLKLPNLQTYTTRTEVAIAENK</sequence>
<organism evidence="1">
    <name type="scientific">Tanacetum cinerariifolium</name>
    <name type="common">Dalmatian daisy</name>
    <name type="synonym">Chrysanthemum cinerariifolium</name>
    <dbReference type="NCBI Taxonomy" id="118510"/>
    <lineage>
        <taxon>Eukaryota</taxon>
        <taxon>Viridiplantae</taxon>
        <taxon>Streptophyta</taxon>
        <taxon>Embryophyta</taxon>
        <taxon>Tracheophyta</taxon>
        <taxon>Spermatophyta</taxon>
        <taxon>Magnoliopsida</taxon>
        <taxon>eudicotyledons</taxon>
        <taxon>Gunneridae</taxon>
        <taxon>Pentapetalae</taxon>
        <taxon>asterids</taxon>
        <taxon>campanulids</taxon>
        <taxon>Asterales</taxon>
        <taxon>Asteraceae</taxon>
        <taxon>Asteroideae</taxon>
        <taxon>Anthemideae</taxon>
        <taxon>Anthemidinae</taxon>
        <taxon>Tanacetum</taxon>
    </lineage>
</organism>
<accession>A0A699KF68</accession>
<evidence type="ECO:0000313" key="1">
    <source>
        <dbReference type="EMBL" id="GFA85001.1"/>
    </source>
</evidence>
<feature type="non-terminal residue" evidence="1">
    <location>
        <position position="484"/>
    </location>
</feature>
<comment type="caution">
    <text evidence="1">The sequence shown here is derived from an EMBL/GenBank/DDBJ whole genome shotgun (WGS) entry which is preliminary data.</text>
</comment>